<proteinExistence type="predicted"/>
<keyword evidence="2" id="KW-0732">Signal</keyword>
<protein>
    <recommendedName>
        <fullName evidence="5">Acid protease</fullName>
    </recommendedName>
</protein>
<evidence type="ECO:0000256" key="2">
    <source>
        <dbReference type="SAM" id="SignalP"/>
    </source>
</evidence>
<comment type="caution">
    <text evidence="3">The sequence shown here is derived from an EMBL/GenBank/DDBJ whole genome shotgun (WGS) entry which is preliminary data.</text>
</comment>
<organism evidence="3 4">
    <name type="scientific">Coprinellus micaceus</name>
    <name type="common">Glistening ink-cap mushroom</name>
    <name type="synonym">Coprinus micaceus</name>
    <dbReference type="NCBI Taxonomy" id="71717"/>
    <lineage>
        <taxon>Eukaryota</taxon>
        <taxon>Fungi</taxon>
        <taxon>Dikarya</taxon>
        <taxon>Basidiomycota</taxon>
        <taxon>Agaricomycotina</taxon>
        <taxon>Agaricomycetes</taxon>
        <taxon>Agaricomycetidae</taxon>
        <taxon>Agaricales</taxon>
        <taxon>Agaricineae</taxon>
        <taxon>Psathyrellaceae</taxon>
        <taxon>Coprinellus</taxon>
    </lineage>
</organism>
<feature type="signal peptide" evidence="2">
    <location>
        <begin position="1"/>
        <end position="18"/>
    </location>
</feature>
<accession>A0A4Y7SSQ1</accession>
<dbReference type="OrthoDB" id="4584900at2759"/>
<feature type="compositionally biased region" description="Low complexity" evidence="1">
    <location>
        <begin position="69"/>
        <end position="86"/>
    </location>
</feature>
<gene>
    <name evidence="3" type="ORF">FA13DRAFT_1738902</name>
</gene>
<evidence type="ECO:0000256" key="1">
    <source>
        <dbReference type="SAM" id="MobiDB-lite"/>
    </source>
</evidence>
<dbReference type="STRING" id="71717.A0A4Y7SSQ1"/>
<reference evidence="3 4" key="1">
    <citation type="journal article" date="2019" name="Nat. Ecol. Evol.">
        <title>Megaphylogeny resolves global patterns of mushroom evolution.</title>
        <authorList>
            <person name="Varga T."/>
            <person name="Krizsan K."/>
            <person name="Foldi C."/>
            <person name="Dima B."/>
            <person name="Sanchez-Garcia M."/>
            <person name="Sanchez-Ramirez S."/>
            <person name="Szollosi G.J."/>
            <person name="Szarkandi J.G."/>
            <person name="Papp V."/>
            <person name="Albert L."/>
            <person name="Andreopoulos W."/>
            <person name="Angelini C."/>
            <person name="Antonin V."/>
            <person name="Barry K.W."/>
            <person name="Bougher N.L."/>
            <person name="Buchanan P."/>
            <person name="Buyck B."/>
            <person name="Bense V."/>
            <person name="Catcheside P."/>
            <person name="Chovatia M."/>
            <person name="Cooper J."/>
            <person name="Damon W."/>
            <person name="Desjardin D."/>
            <person name="Finy P."/>
            <person name="Geml J."/>
            <person name="Haridas S."/>
            <person name="Hughes K."/>
            <person name="Justo A."/>
            <person name="Karasinski D."/>
            <person name="Kautmanova I."/>
            <person name="Kiss B."/>
            <person name="Kocsube S."/>
            <person name="Kotiranta H."/>
            <person name="LaButti K.M."/>
            <person name="Lechner B.E."/>
            <person name="Liimatainen K."/>
            <person name="Lipzen A."/>
            <person name="Lukacs Z."/>
            <person name="Mihaltcheva S."/>
            <person name="Morgado L.N."/>
            <person name="Niskanen T."/>
            <person name="Noordeloos M.E."/>
            <person name="Ohm R.A."/>
            <person name="Ortiz-Santana B."/>
            <person name="Ovrebo C."/>
            <person name="Racz N."/>
            <person name="Riley R."/>
            <person name="Savchenko A."/>
            <person name="Shiryaev A."/>
            <person name="Soop K."/>
            <person name="Spirin V."/>
            <person name="Szebenyi C."/>
            <person name="Tomsovsky M."/>
            <person name="Tulloss R.E."/>
            <person name="Uehling J."/>
            <person name="Grigoriev I.V."/>
            <person name="Vagvolgyi C."/>
            <person name="Papp T."/>
            <person name="Martin F.M."/>
            <person name="Miettinen O."/>
            <person name="Hibbett D.S."/>
            <person name="Nagy L.G."/>
        </authorList>
    </citation>
    <scope>NUCLEOTIDE SEQUENCE [LARGE SCALE GENOMIC DNA]</scope>
    <source>
        <strain evidence="3 4">FP101781</strain>
    </source>
</reference>
<dbReference type="Proteomes" id="UP000298030">
    <property type="component" value="Unassembled WGS sequence"/>
</dbReference>
<feature type="region of interest" description="Disordered" evidence="1">
    <location>
        <begin position="67"/>
        <end position="86"/>
    </location>
</feature>
<feature type="chain" id="PRO_5021402541" description="Acid protease" evidence="2">
    <location>
        <begin position="19"/>
        <end position="280"/>
    </location>
</feature>
<keyword evidence="4" id="KW-1185">Reference proteome</keyword>
<dbReference type="EMBL" id="QPFP01000062">
    <property type="protein sequence ID" value="TEB24885.1"/>
    <property type="molecule type" value="Genomic_DNA"/>
</dbReference>
<dbReference type="AlphaFoldDB" id="A0A4Y7SSQ1"/>
<evidence type="ECO:0000313" key="4">
    <source>
        <dbReference type="Proteomes" id="UP000298030"/>
    </source>
</evidence>
<sequence length="280" mass="29589">MKSFLLLTFAFLLSFVAASNSGIYEDDLHTISQPPGIEANVDFARREPAPDFAPTPSRRVTNAERLRRGLPLLPPSRRSGALSPRASCVPLSTGSGKIQVRKASDQSILGYIRQEYDGQRSYTFGALANALSVQLGSTDSNDVGGAIDIRAVNGPDPAHPFVGAVGGSGGYNFNPGQLGYAYLSGTGHTPANAPPSSSAGHSIQALGYNAPAESTIWKVNCLTGQVTAQWTNSDSSQPSTSIFYDPPVDFVGLVGDFDKFAQTFPGEGAYLVTLWFIPGL</sequence>
<evidence type="ECO:0000313" key="3">
    <source>
        <dbReference type="EMBL" id="TEB24885.1"/>
    </source>
</evidence>
<evidence type="ECO:0008006" key="5">
    <source>
        <dbReference type="Google" id="ProtNLM"/>
    </source>
</evidence>
<name>A0A4Y7SSQ1_COPMI</name>